<evidence type="ECO:0000313" key="3">
    <source>
        <dbReference type="Proteomes" id="UP001430953"/>
    </source>
</evidence>
<accession>A0AAW2GCA2</accession>
<name>A0AAW2GCA2_9HYME</name>
<sequence length="58" mass="6268">MDFTPSPPVGRRRWGCRLSVEGPAGGKQGVEGGEGDCSRFPCPRKREGARREPARGGR</sequence>
<evidence type="ECO:0000256" key="1">
    <source>
        <dbReference type="SAM" id="MobiDB-lite"/>
    </source>
</evidence>
<protein>
    <submittedName>
        <fullName evidence="2">Uncharacterized protein</fullName>
    </submittedName>
</protein>
<gene>
    <name evidence="2" type="ORF">PUN28_004393</name>
</gene>
<dbReference type="Proteomes" id="UP001430953">
    <property type="component" value="Unassembled WGS sequence"/>
</dbReference>
<reference evidence="2 3" key="1">
    <citation type="submission" date="2023-03" db="EMBL/GenBank/DDBJ databases">
        <title>High recombination rates correlate with genetic variation in Cardiocondyla obscurior ants.</title>
        <authorList>
            <person name="Errbii M."/>
        </authorList>
    </citation>
    <scope>NUCLEOTIDE SEQUENCE [LARGE SCALE GENOMIC DNA]</scope>
    <source>
        <strain evidence="2">Alpha-2009</strain>
        <tissue evidence="2">Whole body</tissue>
    </source>
</reference>
<evidence type="ECO:0000313" key="2">
    <source>
        <dbReference type="EMBL" id="KAL0125225.1"/>
    </source>
</evidence>
<proteinExistence type="predicted"/>
<feature type="region of interest" description="Disordered" evidence="1">
    <location>
        <begin position="1"/>
        <end position="58"/>
    </location>
</feature>
<dbReference type="EMBL" id="JADYXP020000004">
    <property type="protein sequence ID" value="KAL0125225.1"/>
    <property type="molecule type" value="Genomic_DNA"/>
</dbReference>
<organism evidence="2 3">
    <name type="scientific">Cardiocondyla obscurior</name>
    <dbReference type="NCBI Taxonomy" id="286306"/>
    <lineage>
        <taxon>Eukaryota</taxon>
        <taxon>Metazoa</taxon>
        <taxon>Ecdysozoa</taxon>
        <taxon>Arthropoda</taxon>
        <taxon>Hexapoda</taxon>
        <taxon>Insecta</taxon>
        <taxon>Pterygota</taxon>
        <taxon>Neoptera</taxon>
        <taxon>Endopterygota</taxon>
        <taxon>Hymenoptera</taxon>
        <taxon>Apocrita</taxon>
        <taxon>Aculeata</taxon>
        <taxon>Formicoidea</taxon>
        <taxon>Formicidae</taxon>
        <taxon>Myrmicinae</taxon>
        <taxon>Cardiocondyla</taxon>
    </lineage>
</organism>
<feature type="compositionally biased region" description="Basic and acidic residues" evidence="1">
    <location>
        <begin position="44"/>
        <end position="58"/>
    </location>
</feature>
<dbReference type="AlphaFoldDB" id="A0AAW2GCA2"/>
<feature type="compositionally biased region" description="Gly residues" evidence="1">
    <location>
        <begin position="23"/>
        <end position="32"/>
    </location>
</feature>
<keyword evidence="3" id="KW-1185">Reference proteome</keyword>
<comment type="caution">
    <text evidence="2">The sequence shown here is derived from an EMBL/GenBank/DDBJ whole genome shotgun (WGS) entry which is preliminary data.</text>
</comment>